<evidence type="ECO:0000313" key="1">
    <source>
        <dbReference type="EMBL" id="BAW26788.1"/>
    </source>
</evidence>
<keyword evidence="1" id="KW-0614">Plasmid</keyword>
<accession>A0A1L7NMT4</accession>
<name>A0A1L7NMT4_PSEPU</name>
<organism evidence="1 2">
    <name type="scientific">Pseudomonas putida</name>
    <name type="common">Arthrobacter siderocapsulatus</name>
    <dbReference type="NCBI Taxonomy" id="303"/>
    <lineage>
        <taxon>Bacteria</taxon>
        <taxon>Pseudomonadati</taxon>
        <taxon>Pseudomonadota</taxon>
        <taxon>Gammaproteobacteria</taxon>
        <taxon>Pseudomonadales</taxon>
        <taxon>Pseudomonadaceae</taxon>
        <taxon>Pseudomonas</taxon>
    </lineage>
</organism>
<dbReference type="Proteomes" id="UP000218731">
    <property type="component" value="Plasmid pKF715A"/>
</dbReference>
<gene>
    <name evidence="1" type="ORF">KF715C_pA2830</name>
</gene>
<geneLocation type="plasmid" evidence="2">
    <name>pkf715a dna</name>
</geneLocation>
<proteinExistence type="predicted"/>
<evidence type="ECO:0000313" key="2">
    <source>
        <dbReference type="Proteomes" id="UP000218731"/>
    </source>
</evidence>
<protein>
    <submittedName>
        <fullName evidence="1">Uncharacterized protein</fullName>
    </submittedName>
</protein>
<sequence>MTREINQTKYEKSEYLAQLAAARNRFLATRAMILDWVNRLDEHAAAAFIQIEPLVSLFPRKRPDGNYRIVFEIHTTPKRYGVLGVSVRTETMRTDLSKVGLNGVSKVLAPHCSAAEAKQHAQAFQEFEQFNSRVASLRTFGVDLVPLPSGGPVLPRWFDALHAYGLQCSPVIAAAFERFIDLSQQLDEAMFEFNSTMGPVRYRSIRCTYTLDDFDLLGPSSPSLKVVTSINPHTRHRRYNQMVDFKKALKKKRIGQRLRRELGREPDKLEVQQAIKALRPRQETAWITKDVIKACYLGRSINDVFEAQEKLVAVMQSWTALRAQLQALLPKKGKP</sequence>
<dbReference type="EMBL" id="AP015030">
    <property type="protein sequence ID" value="BAW26788.1"/>
    <property type="molecule type" value="Genomic_DNA"/>
</dbReference>
<dbReference type="AlphaFoldDB" id="A0A1L7NMT4"/>
<reference evidence="1 2" key="1">
    <citation type="submission" date="2015-11" db="EMBL/GenBank/DDBJ databases">
        <title>Complete genome sequencing of a biphenyl-degrading bacterium, Pseudomonas putida KF715 (=NBRC110667).</title>
        <authorList>
            <person name="Suenaga H."/>
            <person name="Fujihara N."/>
            <person name="Watanabe T."/>
            <person name="Hirose J."/>
            <person name="Kimura N."/>
            <person name="Yamazoe A."/>
            <person name="Hosoyama A."/>
            <person name="Shimodaira J."/>
            <person name="Furukawa K."/>
        </authorList>
    </citation>
    <scope>NUCLEOTIDE SEQUENCE [LARGE SCALE GENOMIC DNA]</scope>
    <source>
        <strain evidence="1 2">KF715</strain>
        <plasmid evidence="2">Plasmid pkf715a dna</plasmid>
    </source>
</reference>